<dbReference type="HOGENOM" id="CLU_2851189_0_0_1"/>
<organism evidence="1 2">
    <name type="scientific">Sphaerobolus stellatus (strain SS14)</name>
    <dbReference type="NCBI Taxonomy" id="990650"/>
    <lineage>
        <taxon>Eukaryota</taxon>
        <taxon>Fungi</taxon>
        <taxon>Dikarya</taxon>
        <taxon>Basidiomycota</taxon>
        <taxon>Agaricomycotina</taxon>
        <taxon>Agaricomycetes</taxon>
        <taxon>Phallomycetidae</taxon>
        <taxon>Geastrales</taxon>
        <taxon>Sphaerobolaceae</taxon>
        <taxon>Sphaerobolus</taxon>
    </lineage>
</organism>
<reference evidence="1 2" key="1">
    <citation type="submission" date="2014-06" db="EMBL/GenBank/DDBJ databases">
        <title>Evolutionary Origins and Diversification of the Mycorrhizal Mutualists.</title>
        <authorList>
            <consortium name="DOE Joint Genome Institute"/>
            <consortium name="Mycorrhizal Genomics Consortium"/>
            <person name="Kohler A."/>
            <person name="Kuo A."/>
            <person name="Nagy L.G."/>
            <person name="Floudas D."/>
            <person name="Copeland A."/>
            <person name="Barry K.W."/>
            <person name="Cichocki N."/>
            <person name="Veneault-Fourrey C."/>
            <person name="LaButti K."/>
            <person name="Lindquist E.A."/>
            <person name="Lipzen A."/>
            <person name="Lundell T."/>
            <person name="Morin E."/>
            <person name="Murat C."/>
            <person name="Riley R."/>
            <person name="Ohm R."/>
            <person name="Sun H."/>
            <person name="Tunlid A."/>
            <person name="Henrissat B."/>
            <person name="Grigoriev I.V."/>
            <person name="Hibbett D.S."/>
            <person name="Martin F."/>
        </authorList>
    </citation>
    <scope>NUCLEOTIDE SEQUENCE [LARGE SCALE GENOMIC DNA]</scope>
    <source>
        <strain evidence="1 2">SS14</strain>
    </source>
</reference>
<gene>
    <name evidence="1" type="ORF">M422DRAFT_39748</name>
</gene>
<keyword evidence="2" id="KW-1185">Reference proteome</keyword>
<evidence type="ECO:0000313" key="2">
    <source>
        <dbReference type="Proteomes" id="UP000054279"/>
    </source>
</evidence>
<sequence length="65" mass="7679">MAHQIIGHRQKVGILRFRFLASEAAAESNISLLRRWYYFSSFINLEIKTRGGRRFRGLRPNDSIR</sequence>
<protein>
    <submittedName>
        <fullName evidence="1">Uncharacterized protein</fullName>
    </submittedName>
</protein>
<dbReference type="Proteomes" id="UP000054279">
    <property type="component" value="Unassembled WGS sequence"/>
</dbReference>
<proteinExistence type="predicted"/>
<name>A0A0C9U277_SPHS4</name>
<dbReference type="EMBL" id="KN837769">
    <property type="protein sequence ID" value="KIJ23182.1"/>
    <property type="molecule type" value="Genomic_DNA"/>
</dbReference>
<dbReference type="AlphaFoldDB" id="A0A0C9U277"/>
<accession>A0A0C9U277</accession>
<evidence type="ECO:0000313" key="1">
    <source>
        <dbReference type="EMBL" id="KIJ23182.1"/>
    </source>
</evidence>